<sequence length="397" mass="45240">MKPWLLLIACTCVQAIAYEAEDDFADLFGEAPQSSTTLSGVFEANLVSVDTPAQNSWGTNQFARLEYQHKKDDNVWVLHTQLDFDYMEQSSLLSLFAKQPVADRALDLDWQERHDHQLWYGQVDWAYWQRAFNNASITVGRQPVTLGLGRLFSPLDPLGAFNVFDLDRLYKSGVDAIKLDYFITDTLQTQSILTVNQNDKLQGLQTIKGNLEQGVWLVTAAIRQEQHYLSASLQHYQAWLDADVYGELLYGDLTSDAQAQFKASEQKRALLGMSTKVGANGSLTFEWLYQSLGASKRADYALWQQRFTHSQITPMGLAKRYMALSYSNEWRDLTRYELLAMHNLVDNHSTVSAVVTHSASDNLQLRLALAWTPKQGTRNSEFEQFADLLQLGIRYYF</sequence>
<dbReference type="EMBL" id="JABBPG010000002">
    <property type="protein sequence ID" value="NOU49894.1"/>
    <property type="molecule type" value="Genomic_DNA"/>
</dbReference>
<evidence type="ECO:0000313" key="2">
    <source>
        <dbReference type="Proteomes" id="UP000586305"/>
    </source>
</evidence>
<name>A0A849VD96_9GAMM</name>
<accession>A0A849VD96</accession>
<dbReference type="AlphaFoldDB" id="A0A849VD96"/>
<gene>
    <name evidence="1" type="ORF">HG263_05005</name>
</gene>
<evidence type="ECO:0000313" key="1">
    <source>
        <dbReference type="EMBL" id="NOU49894.1"/>
    </source>
</evidence>
<dbReference type="RefSeq" id="WP_171624984.1">
    <property type="nucleotide sequence ID" value="NZ_JABBPG010000002.1"/>
</dbReference>
<evidence type="ECO:0008006" key="3">
    <source>
        <dbReference type="Google" id="ProtNLM"/>
    </source>
</evidence>
<keyword evidence="2" id="KW-1185">Reference proteome</keyword>
<reference evidence="1 2" key="1">
    <citation type="submission" date="2020-04" db="EMBL/GenBank/DDBJ databases">
        <title>Pseudoalteromonas caenipelagi sp. nov., isolated from a tidal flat.</title>
        <authorList>
            <person name="Park S."/>
            <person name="Yoon J.-H."/>
        </authorList>
    </citation>
    <scope>NUCLEOTIDE SEQUENCE [LARGE SCALE GENOMIC DNA]</scope>
    <source>
        <strain evidence="1 2">JBTF-M23</strain>
    </source>
</reference>
<organism evidence="1 2">
    <name type="scientific">Pseudoalteromonas caenipelagi</name>
    <dbReference type="NCBI Taxonomy" id="2726988"/>
    <lineage>
        <taxon>Bacteria</taxon>
        <taxon>Pseudomonadati</taxon>
        <taxon>Pseudomonadota</taxon>
        <taxon>Gammaproteobacteria</taxon>
        <taxon>Alteromonadales</taxon>
        <taxon>Pseudoalteromonadaceae</taxon>
        <taxon>Pseudoalteromonas</taxon>
    </lineage>
</organism>
<proteinExistence type="predicted"/>
<protein>
    <recommendedName>
        <fullName evidence="3">Porin</fullName>
    </recommendedName>
</protein>
<dbReference type="Proteomes" id="UP000586305">
    <property type="component" value="Unassembled WGS sequence"/>
</dbReference>
<comment type="caution">
    <text evidence="1">The sequence shown here is derived from an EMBL/GenBank/DDBJ whole genome shotgun (WGS) entry which is preliminary data.</text>
</comment>